<protein>
    <submittedName>
        <fullName evidence="1">DNA pilot protein</fullName>
    </submittedName>
</protein>
<sequence>MDLGLGSLIGAGVSALGGLFSSGTSYRQNKKLLAQQNQYNIDMANLAYGRDLDMWNRQNVYNSPKEQMARLKAAGLNPNLMYGSGSAATGNASSSPSFNAPQSAINRYNGDFGIQQAANSISNGLNQYIDTKTKLAQLEAVRAQTGKTLDESKRIQQDTNYRMLQAIGQQKANAKSDIELRYLDDIQQQTLSNMRTSSDLMDSQIIKNRVDSQFQDQRRLQFEAERPYRLQLVEEAVTHNKFLNSLNPLTKTHLVYRIANLMSQHTGRDLENKALRTLIEDGIDLKGGKAERAIIQLIDDIESGNFSWKDSWPSVAVGALGLFRR</sequence>
<name>A0A976N1M5_9VIRU</name>
<dbReference type="EMBL" id="OM869505">
    <property type="protein sequence ID" value="UPW40833.1"/>
    <property type="molecule type" value="Genomic_DNA"/>
</dbReference>
<proteinExistence type="predicted"/>
<reference evidence="1" key="1">
    <citation type="submission" date="2022-02" db="EMBL/GenBank/DDBJ databases">
        <title>Towards deciphering the DNA virus diversity associated with rodent species in the families Cricetidae and Heteromyidae.</title>
        <authorList>
            <person name="Lund M."/>
            <person name="Larsen B.B."/>
            <person name="Gryseels S."/>
            <person name="Kraberger S."/>
            <person name="Rowsey D.M."/>
            <person name="Steger L."/>
            <person name="Yule K.M."/>
            <person name="Upham N.S."/>
            <person name="Worobey M."/>
            <person name="Van Doorslaer K."/>
            <person name="Varsani A."/>
        </authorList>
    </citation>
    <scope>NUCLEOTIDE SEQUENCE</scope>
    <source>
        <strain evidence="1">UA08Rod_6554</strain>
    </source>
</reference>
<evidence type="ECO:0000313" key="1">
    <source>
        <dbReference type="EMBL" id="UPW40833.1"/>
    </source>
</evidence>
<accession>A0A976N1M5</accession>
<organism evidence="1">
    <name type="scientific">Sigmofec virus UA08Rod_6554</name>
    <dbReference type="NCBI Taxonomy" id="2929234"/>
    <lineage>
        <taxon>Viruses</taxon>
        <taxon>Monodnaviria</taxon>
        <taxon>Sangervirae</taxon>
        <taxon>Phixviricota</taxon>
        <taxon>Malgrandaviricetes</taxon>
        <taxon>Petitvirales</taxon>
        <taxon>Microviridae</taxon>
    </lineage>
</organism>